<dbReference type="AlphaFoldDB" id="A0A8H5FIK8"/>
<evidence type="ECO:0000256" key="1">
    <source>
        <dbReference type="SAM" id="MobiDB-lite"/>
    </source>
</evidence>
<keyword evidence="2" id="KW-0472">Membrane</keyword>
<gene>
    <name evidence="3" type="ORF">D9758_015369</name>
</gene>
<feature type="compositionally biased region" description="Basic and acidic residues" evidence="1">
    <location>
        <begin position="128"/>
        <end position="145"/>
    </location>
</feature>
<evidence type="ECO:0000313" key="4">
    <source>
        <dbReference type="Proteomes" id="UP000559256"/>
    </source>
</evidence>
<dbReference type="Proteomes" id="UP000559256">
    <property type="component" value="Unassembled WGS sequence"/>
</dbReference>
<accession>A0A8H5FIK8</accession>
<name>A0A8H5FIK8_9AGAR</name>
<keyword evidence="4" id="KW-1185">Reference proteome</keyword>
<feature type="transmembrane region" description="Helical" evidence="2">
    <location>
        <begin position="44"/>
        <end position="69"/>
    </location>
</feature>
<evidence type="ECO:0000313" key="3">
    <source>
        <dbReference type="EMBL" id="KAF5338129.1"/>
    </source>
</evidence>
<dbReference type="EMBL" id="JAACJM010000200">
    <property type="protein sequence ID" value="KAF5338129.1"/>
    <property type="molecule type" value="Genomic_DNA"/>
</dbReference>
<evidence type="ECO:0000256" key="2">
    <source>
        <dbReference type="SAM" id="Phobius"/>
    </source>
</evidence>
<keyword evidence="2" id="KW-1133">Transmembrane helix</keyword>
<comment type="caution">
    <text evidence="3">The sequence shown here is derived from an EMBL/GenBank/DDBJ whole genome shotgun (WGS) entry which is preliminary data.</text>
</comment>
<reference evidence="3 4" key="1">
    <citation type="journal article" date="2020" name="ISME J.">
        <title>Uncovering the hidden diversity of litter-decomposition mechanisms in mushroom-forming fungi.</title>
        <authorList>
            <person name="Floudas D."/>
            <person name="Bentzer J."/>
            <person name="Ahren D."/>
            <person name="Johansson T."/>
            <person name="Persson P."/>
            <person name="Tunlid A."/>
        </authorList>
    </citation>
    <scope>NUCLEOTIDE SEQUENCE [LARGE SCALE GENOMIC DNA]</scope>
    <source>
        <strain evidence="3 4">CBS 291.85</strain>
    </source>
</reference>
<organism evidence="3 4">
    <name type="scientific">Tetrapyrgos nigripes</name>
    <dbReference type="NCBI Taxonomy" id="182062"/>
    <lineage>
        <taxon>Eukaryota</taxon>
        <taxon>Fungi</taxon>
        <taxon>Dikarya</taxon>
        <taxon>Basidiomycota</taxon>
        <taxon>Agaricomycotina</taxon>
        <taxon>Agaricomycetes</taxon>
        <taxon>Agaricomycetidae</taxon>
        <taxon>Agaricales</taxon>
        <taxon>Marasmiineae</taxon>
        <taxon>Marasmiaceae</taxon>
        <taxon>Tetrapyrgos</taxon>
    </lineage>
</organism>
<protein>
    <submittedName>
        <fullName evidence="3">Uncharacterized protein</fullName>
    </submittedName>
</protein>
<proteinExistence type="predicted"/>
<keyword evidence="2" id="KW-0812">Transmembrane</keyword>
<feature type="region of interest" description="Disordered" evidence="1">
    <location>
        <begin position="128"/>
        <end position="148"/>
    </location>
</feature>
<sequence length="218" mass="23894">MHVQWIIPSIAIRLDSTFVVPIPNLNPNASAEEREWVTNHYAKIGLVILNSLVLASGLLSLGCGLLFLFGKRIRSRCQKAIGGITSLRRQSNPTLPRSMPRTFASAPFAYDLSIEDGKHTVMVGEIKVDDDHNDSQSDSGDRAESPIRFSSMPVCKKTPSPVALLPTAMNHTVNEVEITEAGGCSEPPRRALVTAGKQRFSGHWNVPVQDAIDKLREL</sequence>